<gene>
    <name evidence="1" type="ORF">LTR37_002242</name>
</gene>
<organism evidence="1 2">
    <name type="scientific">Vermiconidia calcicola</name>
    <dbReference type="NCBI Taxonomy" id="1690605"/>
    <lineage>
        <taxon>Eukaryota</taxon>
        <taxon>Fungi</taxon>
        <taxon>Dikarya</taxon>
        <taxon>Ascomycota</taxon>
        <taxon>Pezizomycotina</taxon>
        <taxon>Dothideomycetes</taxon>
        <taxon>Dothideomycetidae</taxon>
        <taxon>Mycosphaerellales</taxon>
        <taxon>Extremaceae</taxon>
        <taxon>Vermiconidia</taxon>
    </lineage>
</organism>
<reference evidence="1" key="1">
    <citation type="submission" date="2023-07" db="EMBL/GenBank/DDBJ databases">
        <title>Black Yeasts Isolated from many extreme environments.</title>
        <authorList>
            <person name="Coleine C."/>
            <person name="Stajich J.E."/>
            <person name="Selbmann L."/>
        </authorList>
    </citation>
    <scope>NUCLEOTIDE SEQUENCE</scope>
    <source>
        <strain evidence="1">CCFEE 5714</strain>
    </source>
</reference>
<name>A0ACC3NUR4_9PEZI</name>
<sequence length="798" mass="89127">MKYGETLRQRSIPAWSHYNIDYDDIKQLIKERTTPGKGKTISVPGRGDDKLAELEITLFDILSDQHTRIDLFVRSKAGEIQRRLDHANKQLKQLSSRRVSAADRRIPIGRLERYGKLENDVLKAGDEIRSLARFTGIQRTAFRKLLKKYKKWTGSTELENRFREEVLDDPKSFTKLDLGPLLDEYSDTLQSIRTLYETKVQQVAPRKDSQQAAAPSTPSIIDQLQTALDNGSPVEFDTAIATIPLGDGGSLANYFVHPDNVVELQIFMLQYMEYFSSRSRSNSRDTSLPPLGHAGSVDSQQSQEADYFMLVADDIERFAHAQSAVTVSDRERLPGMSPQMAKAFVRRNKEEHSLLSIRSSPSKIRSVRLKNKYVDSFFDRDTPLPRKSDVTFADVNESLVEVRKEILNDPRLRPLYKISSCRSRFAGIKNNANSLTLATLDTSILMREAGKGSESEEASDFPFAVLQIRKEGSAAADIITVLDKHHLVERVRGFSLQYHALWQTHKPRNISPPFWMPILSRDIRKLPPPALKPNGSLGNSASGSQSVTHRSTSTNSVLGTTEGTTAVETERPSSTNPTEVLEAPPLRSFRKKRRRTYANIANEAQPRYWSEYDHPEDGEGGENGYVIYIDPNERSTLDRLLNKLGGIRNAFSPRKPEEEESLLPSPGTPNEEESSDDEAATPHHVVSYGTVTPHSMARAKSHDQKLLYLPQVTSICLVAAAAILIVAYILAETSGHKHATEAGAGILFAIACSLFFAVIGFIPLWNRRDITWPSIGVAALVLGLDVMFSGFLLAQILG</sequence>
<comment type="caution">
    <text evidence="1">The sequence shown here is derived from an EMBL/GenBank/DDBJ whole genome shotgun (WGS) entry which is preliminary data.</text>
</comment>
<dbReference type="Proteomes" id="UP001281147">
    <property type="component" value="Unassembled WGS sequence"/>
</dbReference>
<accession>A0ACC3NUR4</accession>
<evidence type="ECO:0000313" key="1">
    <source>
        <dbReference type="EMBL" id="KAK3722672.1"/>
    </source>
</evidence>
<protein>
    <submittedName>
        <fullName evidence="1">Uncharacterized protein</fullName>
    </submittedName>
</protein>
<keyword evidence="2" id="KW-1185">Reference proteome</keyword>
<dbReference type="EMBL" id="JAUTXU010000012">
    <property type="protein sequence ID" value="KAK3722672.1"/>
    <property type="molecule type" value="Genomic_DNA"/>
</dbReference>
<evidence type="ECO:0000313" key="2">
    <source>
        <dbReference type="Proteomes" id="UP001281147"/>
    </source>
</evidence>
<proteinExistence type="predicted"/>